<dbReference type="RefSeq" id="WP_151114296.1">
    <property type="nucleotide sequence ID" value="NZ_WKJQ01000003.1"/>
</dbReference>
<dbReference type="EMBL" id="WKJQ01000003">
    <property type="protein sequence ID" value="MRW98312.1"/>
    <property type="molecule type" value="Genomic_DNA"/>
</dbReference>
<proteinExistence type="predicted"/>
<keyword evidence="2" id="KW-1185">Reference proteome</keyword>
<evidence type="ECO:0000313" key="1">
    <source>
        <dbReference type="EMBL" id="MRW98312.1"/>
    </source>
</evidence>
<dbReference type="AlphaFoldDB" id="A0A6A8GC93"/>
<sequence length="233" mass="25593">MSSETLLERPDAWADLLAALAECLREPDEDLLEHVQDGELQDALADAVERLDLQPAPGIDPPSVSSVGVMTESYLALFEALETPYAPNAESPYKPWYGERTGLMAGPPAEEMRRRYAAIDADVPPCYPADHVSLLLEYGSLLLDAGAVDAFVVFQEDHFDWFPALRLATAGAAAESPFHRWAVFLLDDVATTLRSRLGSEPIDDETAASMVDRIGDVSPWTAVFQQEDRRQSS</sequence>
<dbReference type="Gene3D" id="1.10.3480.10">
    <property type="entry name" value="TorD-like"/>
    <property type="match status" value="1"/>
</dbReference>
<dbReference type="Pfam" id="PF02613">
    <property type="entry name" value="Nitrate_red_del"/>
    <property type="match status" value="1"/>
</dbReference>
<dbReference type="SUPFAM" id="SSF89155">
    <property type="entry name" value="TorD-like"/>
    <property type="match status" value="1"/>
</dbReference>
<dbReference type="InterPro" id="IPR020945">
    <property type="entry name" value="DMSO/NO3_reduct_chaperone"/>
</dbReference>
<organism evidence="1 2">
    <name type="scientific">Haloferax marinum</name>
    <dbReference type="NCBI Taxonomy" id="2666143"/>
    <lineage>
        <taxon>Archaea</taxon>
        <taxon>Methanobacteriati</taxon>
        <taxon>Methanobacteriota</taxon>
        <taxon>Stenosarchaea group</taxon>
        <taxon>Halobacteria</taxon>
        <taxon>Halobacteriales</taxon>
        <taxon>Haloferacaceae</taxon>
        <taxon>Haloferax</taxon>
    </lineage>
</organism>
<reference evidence="1 2" key="1">
    <citation type="submission" date="2019-11" db="EMBL/GenBank/DDBJ databases">
        <title>Whole genome sequence of Haloferax sp. MBLA0078.</title>
        <authorList>
            <person name="Seo M.-J."/>
            <person name="Cho E.-S."/>
        </authorList>
    </citation>
    <scope>NUCLEOTIDE SEQUENCE [LARGE SCALE GENOMIC DNA]</scope>
    <source>
        <strain evidence="1 2">MBLA0078</strain>
    </source>
</reference>
<dbReference type="InterPro" id="IPR036411">
    <property type="entry name" value="TorD-like_sf"/>
</dbReference>
<dbReference type="Proteomes" id="UP000443423">
    <property type="component" value="Unassembled WGS sequence"/>
</dbReference>
<name>A0A6A8GC93_9EURY</name>
<protein>
    <submittedName>
        <fullName evidence="1">Dehydrogenase</fullName>
    </submittedName>
</protein>
<gene>
    <name evidence="1" type="ORF">GJR99_17230</name>
</gene>
<comment type="caution">
    <text evidence="1">The sequence shown here is derived from an EMBL/GenBank/DDBJ whole genome shotgun (WGS) entry which is preliminary data.</text>
</comment>
<evidence type="ECO:0000313" key="2">
    <source>
        <dbReference type="Proteomes" id="UP000443423"/>
    </source>
</evidence>
<accession>A0A6A8GC93</accession>
<dbReference type="OrthoDB" id="204635at2157"/>